<proteinExistence type="predicted"/>
<organism evidence="1 2">
    <name type="scientific">Methanococcus maripaludis</name>
    <name type="common">Methanococcus deltae</name>
    <dbReference type="NCBI Taxonomy" id="39152"/>
    <lineage>
        <taxon>Archaea</taxon>
        <taxon>Methanobacteriati</taxon>
        <taxon>Methanobacteriota</taxon>
        <taxon>Methanomada group</taxon>
        <taxon>Methanococci</taxon>
        <taxon>Methanococcales</taxon>
        <taxon>Methanococcaceae</taxon>
        <taxon>Methanococcus</taxon>
    </lineage>
</organism>
<reference evidence="1 2" key="1">
    <citation type="submission" date="2020-07" db="EMBL/GenBank/DDBJ databases">
        <title>Genomic Encyclopedia of Type Strains, Phase IV (KMG-V): Genome sequencing to study the core and pangenomes of soil and plant-associated prokaryotes.</title>
        <authorList>
            <person name="Whitman W."/>
        </authorList>
    </citation>
    <scope>NUCLEOTIDE SEQUENCE [LARGE SCALE GENOMIC DNA]</scope>
    <source>
        <strain evidence="1 2">A1</strain>
    </source>
</reference>
<name>A0A7J9NVI1_METMI</name>
<comment type="caution">
    <text evidence="1">The sequence shown here is derived from an EMBL/GenBank/DDBJ whole genome shotgun (WGS) entry which is preliminary data.</text>
</comment>
<evidence type="ECO:0000313" key="1">
    <source>
        <dbReference type="EMBL" id="MBA2851680.1"/>
    </source>
</evidence>
<sequence length="188" mass="22036">MYHAVIDNEYIYADDDCEFYIINDSLEQDYLYLGEVLWRYIRNHYDKVSVIYTKRTNRKIGNIFDDDRGPFFIVFKNNDSPIINVIGKDNCIDVDMDWSMGMLLDKCTPETIVETLIDIIVTDARVEYPLSGCTFLEFTDRFGKTLSNTSHIRANLSPEMMVSMVKLYENALSKVFNGSFTWQPYYEL</sequence>
<gene>
    <name evidence="1" type="ORF">HNP86_001839</name>
</gene>
<dbReference type="EMBL" id="JACDUH010000003">
    <property type="protein sequence ID" value="MBA2851680.1"/>
    <property type="molecule type" value="Genomic_DNA"/>
</dbReference>
<dbReference type="RefSeq" id="WP_181501506.1">
    <property type="nucleotide sequence ID" value="NZ_JACDUH010000003.1"/>
</dbReference>
<accession>A0A7J9NVI1</accession>
<dbReference type="AlphaFoldDB" id="A0A7J9NVI1"/>
<protein>
    <submittedName>
        <fullName evidence="1">Uncharacterized protein</fullName>
    </submittedName>
</protein>
<evidence type="ECO:0000313" key="2">
    <source>
        <dbReference type="Proteomes" id="UP000564425"/>
    </source>
</evidence>
<dbReference type="Proteomes" id="UP000564425">
    <property type="component" value="Unassembled WGS sequence"/>
</dbReference>